<evidence type="ECO:0000313" key="1">
    <source>
        <dbReference type="EMBL" id="TQM42059.1"/>
    </source>
</evidence>
<organism evidence="1 2">
    <name type="scientific">Flavobacterium branchiophilum</name>
    <dbReference type="NCBI Taxonomy" id="55197"/>
    <lineage>
        <taxon>Bacteria</taxon>
        <taxon>Pseudomonadati</taxon>
        <taxon>Bacteroidota</taxon>
        <taxon>Flavobacteriia</taxon>
        <taxon>Flavobacteriales</taxon>
        <taxon>Flavobacteriaceae</taxon>
        <taxon>Flavobacterium</taxon>
    </lineage>
</organism>
<accession>A0A543G7J4</accession>
<name>A0A543G7J4_9FLAO</name>
<dbReference type="AlphaFoldDB" id="A0A543G7J4"/>
<dbReference type="RefSeq" id="WP_089081686.1">
    <property type="nucleotide sequence ID" value="NZ_VFPJ01000001.1"/>
</dbReference>
<reference evidence="1 2" key="1">
    <citation type="submission" date="2019-06" db="EMBL/GenBank/DDBJ databases">
        <title>Genomic Encyclopedia of Archaeal and Bacterial Type Strains, Phase II (KMG-II): from individual species to whole genera.</title>
        <authorList>
            <person name="Goeker M."/>
        </authorList>
    </citation>
    <scope>NUCLEOTIDE SEQUENCE [LARGE SCALE GENOMIC DNA]</scope>
    <source>
        <strain evidence="1 2">DSM 24789</strain>
    </source>
</reference>
<protein>
    <submittedName>
        <fullName evidence="1">Uncharacterized protein</fullName>
    </submittedName>
</protein>
<proteinExistence type="predicted"/>
<comment type="caution">
    <text evidence="1">The sequence shown here is derived from an EMBL/GenBank/DDBJ whole genome shotgun (WGS) entry which is preliminary data.</text>
</comment>
<evidence type="ECO:0000313" key="2">
    <source>
        <dbReference type="Proteomes" id="UP000320773"/>
    </source>
</evidence>
<dbReference type="EMBL" id="VFPJ01000001">
    <property type="protein sequence ID" value="TQM42059.1"/>
    <property type="molecule type" value="Genomic_DNA"/>
</dbReference>
<dbReference type="Proteomes" id="UP000320773">
    <property type="component" value="Unassembled WGS sequence"/>
</dbReference>
<gene>
    <name evidence="1" type="ORF">BC670_3086</name>
</gene>
<sequence>MIHKSQIHKKPKVLEYWRKPTKAEIKFGYGATHYRDFDFEDCFDADGYLKLKVRASDDNLIYYYTTIVYSAEKKGPIHII</sequence>